<accession>A0A6J4QH05</accession>
<reference evidence="1" key="1">
    <citation type="submission" date="2020-02" db="EMBL/GenBank/DDBJ databases">
        <authorList>
            <person name="Meier V. D."/>
        </authorList>
    </citation>
    <scope>NUCLEOTIDE SEQUENCE</scope>
    <source>
        <strain evidence="1">AVDCRST_MAG37</strain>
    </source>
</reference>
<gene>
    <name evidence="1" type="ORF">AVDCRST_MAG37-1630</name>
</gene>
<proteinExistence type="predicted"/>
<dbReference type="AlphaFoldDB" id="A0A6J4QH05"/>
<organism evidence="1">
    <name type="scientific">uncultured Rubrobacteraceae bacterium</name>
    <dbReference type="NCBI Taxonomy" id="349277"/>
    <lineage>
        <taxon>Bacteria</taxon>
        <taxon>Bacillati</taxon>
        <taxon>Actinomycetota</taxon>
        <taxon>Rubrobacteria</taxon>
        <taxon>Rubrobacterales</taxon>
        <taxon>Rubrobacteraceae</taxon>
        <taxon>environmental samples</taxon>
    </lineage>
</organism>
<sequence length="38" mass="4162">MHETPLKVGIGYTGTDHVETRWSYTGALALRKGSEVAE</sequence>
<name>A0A6J4QH05_9ACTN</name>
<evidence type="ECO:0000313" key="1">
    <source>
        <dbReference type="EMBL" id="CAA9443941.1"/>
    </source>
</evidence>
<protein>
    <submittedName>
        <fullName evidence="1">Uncharacterized protein</fullName>
    </submittedName>
</protein>
<dbReference type="EMBL" id="CADCVD010000073">
    <property type="protein sequence ID" value="CAA9443941.1"/>
    <property type="molecule type" value="Genomic_DNA"/>
</dbReference>